<comment type="similarity">
    <text evidence="1 5">Belongs to the glycosyl hydrolase 1 family.</text>
</comment>
<dbReference type="Gene3D" id="3.20.20.80">
    <property type="entry name" value="Glycosidases"/>
    <property type="match status" value="1"/>
</dbReference>
<dbReference type="PANTHER" id="PTHR10353">
    <property type="entry name" value="GLYCOSYL HYDROLASE"/>
    <property type="match status" value="1"/>
</dbReference>
<dbReference type="SUPFAM" id="SSF51445">
    <property type="entry name" value="(Trans)glycosidases"/>
    <property type="match status" value="1"/>
</dbReference>
<keyword evidence="3" id="KW-0326">Glycosidase</keyword>
<comment type="caution">
    <text evidence="6">The sequence shown here is derived from an EMBL/GenBank/DDBJ whole genome shotgun (WGS) entry which is preliminary data.</text>
</comment>
<sequence length="400" mass="47276">MKLEFPKGFLWGAATSSHQVEGNNHNDWTEWEKENAERLSKESDGKYPPENYISGRACDHYNRFREDFDIAKSLNHNAHRFSIEWSRVEPEEGKWDEKEIEHYRQVIAALRERGIEPFVTLWHWTIPVWFRDKGGWASKKSPEYFKRFSERMVKEFPDIDFWITLNEPDDIYSIFAYLKGKFPPGEKSILKTIIVLKNLVAGHNAAYVAIRDKNPRAMVGFANNTIYFESQGLISTVFKVFANAFWNFWFLRKTLKHCDFIGCNYYHHNRLKGFKYNQNENNVTSDVGWEICPAGIYHVLKSLKKYNKPIYITENGIADSSDANREKFIKEHLRWTHKAISEGVDVRGYLYWSLLDNFEWSSGFWPRFGLVDVDYKTLERRIRQSAWAYAKIVKENSLEV</sequence>
<dbReference type="GO" id="GO:0008422">
    <property type="term" value="F:beta-glucosidase activity"/>
    <property type="evidence" value="ECO:0007669"/>
    <property type="project" value="TreeGrafter"/>
</dbReference>
<dbReference type="InterPro" id="IPR001360">
    <property type="entry name" value="Glyco_hydro_1"/>
</dbReference>
<dbReference type="PRINTS" id="PR00131">
    <property type="entry name" value="GLHYDRLASE1"/>
</dbReference>
<organism evidence="6 7">
    <name type="scientific">Candidatus Giovannonibacteria bacterium RIFCSPLOWO2_01_FULL_45_34</name>
    <dbReference type="NCBI Taxonomy" id="1798351"/>
    <lineage>
        <taxon>Bacteria</taxon>
        <taxon>Candidatus Giovannoniibacteriota</taxon>
    </lineage>
</organism>
<dbReference type="InterPro" id="IPR017853">
    <property type="entry name" value="GH"/>
</dbReference>
<dbReference type="GO" id="GO:0005975">
    <property type="term" value="P:carbohydrate metabolic process"/>
    <property type="evidence" value="ECO:0007669"/>
    <property type="project" value="InterPro"/>
</dbReference>
<accession>A0A1F5WY69</accession>
<dbReference type="EMBL" id="MFID01000033">
    <property type="protein sequence ID" value="OGF80577.1"/>
    <property type="molecule type" value="Genomic_DNA"/>
</dbReference>
<evidence type="ECO:0000256" key="1">
    <source>
        <dbReference type="ARBA" id="ARBA00010838"/>
    </source>
</evidence>
<dbReference type="PROSITE" id="PS00572">
    <property type="entry name" value="GLYCOSYL_HYDROL_F1_1"/>
    <property type="match status" value="1"/>
</dbReference>
<evidence type="ECO:0000256" key="2">
    <source>
        <dbReference type="ARBA" id="ARBA00022801"/>
    </source>
</evidence>
<protein>
    <recommendedName>
        <fullName evidence="8">Beta-glucosidase</fullName>
    </recommendedName>
</protein>
<evidence type="ECO:0000256" key="4">
    <source>
        <dbReference type="PROSITE-ProRule" id="PRU10055"/>
    </source>
</evidence>
<name>A0A1F5WY69_9BACT</name>
<dbReference type="Proteomes" id="UP000178114">
    <property type="component" value="Unassembled WGS sequence"/>
</dbReference>
<evidence type="ECO:0000256" key="5">
    <source>
        <dbReference type="RuleBase" id="RU003690"/>
    </source>
</evidence>
<dbReference type="AlphaFoldDB" id="A0A1F5WY69"/>
<evidence type="ECO:0000313" key="7">
    <source>
        <dbReference type="Proteomes" id="UP000178114"/>
    </source>
</evidence>
<dbReference type="STRING" id="1798351.A2930_00940"/>
<dbReference type="InterPro" id="IPR018120">
    <property type="entry name" value="Glyco_hydro_1_AS"/>
</dbReference>
<gene>
    <name evidence="6" type="ORF">A2930_00940</name>
</gene>
<dbReference type="Pfam" id="PF00232">
    <property type="entry name" value="Glyco_hydro_1"/>
    <property type="match status" value="2"/>
</dbReference>
<dbReference type="PANTHER" id="PTHR10353:SF209">
    <property type="entry name" value="GALACTOLIPID GALACTOSYLTRANSFERASE SFR2, CHLOROPLASTIC"/>
    <property type="match status" value="1"/>
</dbReference>
<keyword evidence="2" id="KW-0378">Hydrolase</keyword>
<feature type="active site" description="Nucleophile" evidence="4">
    <location>
        <position position="314"/>
    </location>
</feature>
<reference evidence="6 7" key="1">
    <citation type="journal article" date="2016" name="Nat. Commun.">
        <title>Thousands of microbial genomes shed light on interconnected biogeochemical processes in an aquifer system.</title>
        <authorList>
            <person name="Anantharaman K."/>
            <person name="Brown C.T."/>
            <person name="Hug L.A."/>
            <person name="Sharon I."/>
            <person name="Castelle C.J."/>
            <person name="Probst A.J."/>
            <person name="Thomas B.C."/>
            <person name="Singh A."/>
            <person name="Wilkins M.J."/>
            <person name="Karaoz U."/>
            <person name="Brodie E.L."/>
            <person name="Williams K.H."/>
            <person name="Hubbard S.S."/>
            <person name="Banfield J.F."/>
        </authorList>
    </citation>
    <scope>NUCLEOTIDE SEQUENCE [LARGE SCALE GENOMIC DNA]</scope>
</reference>
<evidence type="ECO:0000313" key="6">
    <source>
        <dbReference type="EMBL" id="OGF80577.1"/>
    </source>
</evidence>
<proteinExistence type="inferred from homology"/>
<evidence type="ECO:0008006" key="8">
    <source>
        <dbReference type="Google" id="ProtNLM"/>
    </source>
</evidence>
<evidence type="ECO:0000256" key="3">
    <source>
        <dbReference type="ARBA" id="ARBA00023295"/>
    </source>
</evidence>